<protein>
    <submittedName>
        <fullName evidence="2">Uncharacterized protein</fullName>
    </submittedName>
</protein>
<feature type="region of interest" description="Disordered" evidence="1">
    <location>
        <begin position="10"/>
        <end position="37"/>
    </location>
</feature>
<accession>W7TXF0</accession>
<feature type="region of interest" description="Disordered" evidence="1">
    <location>
        <begin position="161"/>
        <end position="244"/>
    </location>
</feature>
<feature type="compositionally biased region" description="Pro residues" evidence="1">
    <location>
        <begin position="161"/>
        <end position="177"/>
    </location>
</feature>
<dbReference type="OrthoDB" id="10317858at2759"/>
<evidence type="ECO:0000313" key="2">
    <source>
        <dbReference type="EMBL" id="EWM25014.1"/>
    </source>
</evidence>
<keyword evidence="3" id="KW-1185">Reference proteome</keyword>
<sequence length="736" mass="78513">MSATFPVILSTGAGGQDGSCPSPPSASASSSTDGLSNAPAITSPVMVLETITEKTNGNAPLDSVLEGLLSLRSPALPLMPGPMVILRCGNMEQVTVPMTNSSGNGGVEESGGPVSASAPILMTTAPADAGLAQAFRQSDATTADSDQNFYLSKDPSILAAPFPPPFPPPLSSPPSPLPTASFPRPALPRQTQPTFLPHPEPASPMQITVLPSRNMKRTNTDVEDPSPSPRPPPHFPFFSSPPPRLPPFSATPHSHFYGHLIAPDNAAFMTHAAAGAAESGKIQAEKLLVSIPTESLDPSSVIASDPAQARRLALTAARAASISTSLRESGGEEGEEGEEAGSRQIINQQVALVPSQTSTILSQNQESRVKNLEKIPPEAVRALEATLSAIPAWGVRITKEKLEALGGRVLGSPVLMEGERSEQVVDYAPKNYHIQCRHCGKNFLGKNALRNFELHAIFWTLYRSHPAIVRVGHAAASAAAAAMGLQWARVSNAEEGGTNAGMGCAHGDMPGSMSESGGLACSSDANAGKQNMDGAVRAAAQVFEGHHQLNYPCNSVARDVVVFMEARKPVLCNNQKKIFMLRGNLHHDTSLFQNRAWLQIPASKTWESCKLADPTSLQDVLWCRGGKALEAYETLRSHIFAWHDSGVFTSCSHCKRVYQNTRAFLGHGCVKKSPIGMPADAQKDDTAVASCSQSMMSFLEVSPDFAQLFYQLRSLPSERREEVFDRVSKRLRSTNV</sequence>
<organism evidence="2 3">
    <name type="scientific">Nannochloropsis gaditana</name>
    <dbReference type="NCBI Taxonomy" id="72520"/>
    <lineage>
        <taxon>Eukaryota</taxon>
        <taxon>Sar</taxon>
        <taxon>Stramenopiles</taxon>
        <taxon>Ochrophyta</taxon>
        <taxon>Eustigmatophyceae</taxon>
        <taxon>Eustigmatales</taxon>
        <taxon>Monodopsidaceae</taxon>
        <taxon>Nannochloropsis</taxon>
    </lineage>
</organism>
<dbReference type="Proteomes" id="UP000019335">
    <property type="component" value="Chromosome 12"/>
</dbReference>
<gene>
    <name evidence="2" type="ORF">Naga_100068g20</name>
</gene>
<dbReference type="AlphaFoldDB" id="W7TXF0"/>
<feature type="compositionally biased region" description="Pro residues" evidence="1">
    <location>
        <begin position="226"/>
        <end position="244"/>
    </location>
</feature>
<name>W7TXF0_9STRA</name>
<dbReference type="EMBL" id="AZIL01001062">
    <property type="protein sequence ID" value="EWM25014.1"/>
    <property type="molecule type" value="Genomic_DNA"/>
</dbReference>
<evidence type="ECO:0000313" key="3">
    <source>
        <dbReference type="Proteomes" id="UP000019335"/>
    </source>
</evidence>
<comment type="caution">
    <text evidence="2">The sequence shown here is derived from an EMBL/GenBank/DDBJ whole genome shotgun (WGS) entry which is preliminary data.</text>
</comment>
<feature type="region of interest" description="Disordered" evidence="1">
    <location>
        <begin position="323"/>
        <end position="342"/>
    </location>
</feature>
<evidence type="ECO:0000256" key="1">
    <source>
        <dbReference type="SAM" id="MobiDB-lite"/>
    </source>
</evidence>
<reference evidence="2 3" key="1">
    <citation type="journal article" date="2014" name="Mol. Plant">
        <title>Chromosome Scale Genome Assembly and Transcriptome Profiling of Nannochloropsis gaditana in Nitrogen Depletion.</title>
        <authorList>
            <person name="Corteggiani Carpinelli E."/>
            <person name="Telatin A."/>
            <person name="Vitulo N."/>
            <person name="Forcato C."/>
            <person name="D'Angelo M."/>
            <person name="Schiavon R."/>
            <person name="Vezzi A."/>
            <person name="Giacometti G.M."/>
            <person name="Morosinotto T."/>
            <person name="Valle G."/>
        </authorList>
    </citation>
    <scope>NUCLEOTIDE SEQUENCE [LARGE SCALE GENOMIC DNA]</scope>
    <source>
        <strain evidence="2 3">B-31</strain>
    </source>
</reference>
<proteinExistence type="predicted"/>